<accession>A0AAU7YAF6</accession>
<sequence length="72" mass="7696">MSHSTERTPGNAQQPTEQAKQAPAGKHSTPFAKPQGKPMSGNVAEPMAPNPPLVDLRSDKGDRRVNPQYSSS</sequence>
<gene>
    <name evidence="2" type="ORF">ABS648_13370</name>
</gene>
<feature type="region of interest" description="Disordered" evidence="1">
    <location>
        <begin position="1"/>
        <end position="72"/>
    </location>
</feature>
<dbReference type="AlphaFoldDB" id="A0AAU7YAF6"/>
<dbReference type="EMBL" id="CP158373">
    <property type="protein sequence ID" value="XBY66708.1"/>
    <property type="molecule type" value="Genomic_DNA"/>
</dbReference>
<proteinExistence type="predicted"/>
<feature type="compositionally biased region" description="Basic and acidic residues" evidence="1">
    <location>
        <begin position="56"/>
        <end position="65"/>
    </location>
</feature>
<protein>
    <submittedName>
        <fullName evidence="2">Uncharacterized protein</fullName>
    </submittedName>
</protein>
<name>A0AAU7YAF6_9PSED</name>
<evidence type="ECO:0000256" key="1">
    <source>
        <dbReference type="SAM" id="MobiDB-lite"/>
    </source>
</evidence>
<reference evidence="2" key="1">
    <citation type="submission" date="2023-08" db="EMBL/GenBank/DDBJ databases">
        <title>Increased levels of nutrients transform a symbiont into a lethal pathobiont.</title>
        <authorList>
            <person name="Lachnit T."/>
            <person name="Ulrich L."/>
            <person name="Willmer F.M."/>
            <person name="Hasenbein T."/>
            <person name="Steiner L.X."/>
            <person name="Wolters M."/>
            <person name="Herbst E.M."/>
            <person name="Deines P."/>
        </authorList>
    </citation>
    <scope>NUCLEOTIDE SEQUENCE</scope>
    <source>
        <strain evidence="2">T3</strain>
    </source>
</reference>
<organism evidence="2">
    <name type="scientific">Pseudomonas solani</name>
    <dbReference type="NCBI Taxonomy" id="2731552"/>
    <lineage>
        <taxon>Bacteria</taxon>
        <taxon>Pseudomonadati</taxon>
        <taxon>Pseudomonadota</taxon>
        <taxon>Gammaproteobacteria</taxon>
        <taxon>Pseudomonadales</taxon>
        <taxon>Pseudomonadaceae</taxon>
        <taxon>Pseudomonas</taxon>
    </lineage>
</organism>
<dbReference type="RefSeq" id="WP_350448442.1">
    <property type="nucleotide sequence ID" value="NZ_CP158373.1"/>
</dbReference>
<feature type="compositionally biased region" description="Polar residues" evidence="1">
    <location>
        <begin position="7"/>
        <end position="19"/>
    </location>
</feature>
<evidence type="ECO:0000313" key="2">
    <source>
        <dbReference type="EMBL" id="XBY66708.1"/>
    </source>
</evidence>